<gene>
    <name evidence="2" type="ORF">ENK37_09415</name>
</gene>
<name>A0A7C4V6S6_9DEIN</name>
<proteinExistence type="predicted"/>
<dbReference type="EMBL" id="DRPZ01000237">
    <property type="protein sequence ID" value="HGY10247.1"/>
    <property type="molecule type" value="Genomic_DNA"/>
</dbReference>
<keyword evidence="1" id="KW-0472">Membrane</keyword>
<dbReference type="AlphaFoldDB" id="A0A7C4V6S6"/>
<accession>A0A7C4V6S6</accession>
<protein>
    <submittedName>
        <fullName evidence="2">Uncharacterized protein</fullName>
    </submittedName>
</protein>
<evidence type="ECO:0000256" key="1">
    <source>
        <dbReference type="SAM" id="Phobius"/>
    </source>
</evidence>
<keyword evidence="1" id="KW-0812">Transmembrane</keyword>
<reference evidence="2" key="1">
    <citation type="journal article" date="2020" name="mSystems">
        <title>Genome- and Community-Level Interaction Insights into Carbon Utilization and Element Cycling Functions of Hydrothermarchaeota in Hydrothermal Sediment.</title>
        <authorList>
            <person name="Zhou Z."/>
            <person name="Liu Y."/>
            <person name="Xu W."/>
            <person name="Pan J."/>
            <person name="Luo Z.H."/>
            <person name="Li M."/>
        </authorList>
    </citation>
    <scope>NUCLEOTIDE SEQUENCE [LARGE SCALE GENOMIC DNA]</scope>
    <source>
        <strain evidence="2">HyVt-570</strain>
    </source>
</reference>
<feature type="transmembrane region" description="Helical" evidence="1">
    <location>
        <begin position="75"/>
        <end position="94"/>
    </location>
</feature>
<organism evidence="2">
    <name type="scientific">Oceanithermus profundus</name>
    <dbReference type="NCBI Taxonomy" id="187137"/>
    <lineage>
        <taxon>Bacteria</taxon>
        <taxon>Thermotogati</taxon>
        <taxon>Deinococcota</taxon>
        <taxon>Deinococci</taxon>
        <taxon>Thermales</taxon>
        <taxon>Thermaceae</taxon>
        <taxon>Oceanithermus</taxon>
    </lineage>
</organism>
<dbReference type="Proteomes" id="UP000885759">
    <property type="component" value="Unassembled WGS sequence"/>
</dbReference>
<sequence length="96" mass="10326">MPEATTQYGYEWMNALSQAGDLFGDLFPVFEAYGLVPGQDAGQPVPPAQPQPGGIVVQPAPEVITPKWYDQIPPWGWGLIGLGGGALVFVFALLRR</sequence>
<evidence type="ECO:0000313" key="2">
    <source>
        <dbReference type="EMBL" id="HGY10247.1"/>
    </source>
</evidence>
<comment type="caution">
    <text evidence="2">The sequence shown here is derived from an EMBL/GenBank/DDBJ whole genome shotgun (WGS) entry which is preliminary data.</text>
</comment>
<keyword evidence="1" id="KW-1133">Transmembrane helix</keyword>